<evidence type="ECO:0000259" key="8">
    <source>
        <dbReference type="PROSITE" id="PS50156"/>
    </source>
</evidence>
<comment type="similarity">
    <text evidence="2">Belongs to the resistance-nodulation-cell division (RND) (TC 2.A.6) family. MmpL subfamily.</text>
</comment>
<evidence type="ECO:0000256" key="4">
    <source>
        <dbReference type="ARBA" id="ARBA00022692"/>
    </source>
</evidence>
<sequence length="725" mass="77136">MFAWWGRMVVRLRWTVLAAGLALVVIGATWGAAVFGQLTGGGFDDPASESSRAAARITEELGPQGADVIVLFSDDTTTVDQPAFRDPVTATLTRLREHPEVRQVTSWYETQAPTLVSDDRRATYALVQLRATDEDDKTAAYADLVPAFDTPGVRTETGGTVPFLHVANEQTTEDITKAEILSMPVLLVLLILIFRGLVAAMTPLLIGGLAILGAFIAVRVLNMFTEVSIFAINVITLLGLGMAIDYALFVVSRFREELDAGRDVKAAIARTMATAGRTVLVSGLIIALAMSSLLIFPMAFLRSMALGGVAAVLIAMIASLTVLPALLVVLGPRINALRVPLPKWRRRAEPAVTGGAWARIARSVMRRPVPYLLGVVAVLVVLAVPSLRMEFGGFDERVLPIGSEPRVVADRISDDFPGGTVAPIDVLVSGAPVEQVQPFADRVAGVDGVTGVTVAANQGTSTLLSVTYTGEPTGDVAQDAVRAIRTLPVPDGAEVLVGGRPAADRDLLDSLSAGLPWMALLMAAATLIVLFLAFGSVVLPIKAVLMNLVSIGASFGVVVWIFQDGHFADLLGFTPTGFVEPSNPIFMLAVLFGLATDYEVFLLSRVREEWDRTGDNTASVAAGLQYTGRIITAAALLLIVVVAGFATGGMAYIKLIGVGMIVAIVVDATLVRALLVPASMRLLGRWNWWAPGPLGRVYRRYGIRESESGDEEPAPADERHAALTR</sequence>
<reference evidence="10" key="1">
    <citation type="submission" date="2016-06" db="EMBL/GenBank/DDBJ databases">
        <authorList>
            <person name="Varghese N."/>
            <person name="Submissions Spin"/>
        </authorList>
    </citation>
    <scope>NUCLEOTIDE SEQUENCE [LARGE SCALE GENOMIC DNA]</scope>
    <source>
        <strain evidence="10">DSM 43817</strain>
    </source>
</reference>
<dbReference type="STRING" id="145854.GA0074692_3643"/>
<feature type="transmembrane region" description="Helical" evidence="7">
    <location>
        <begin position="544"/>
        <end position="563"/>
    </location>
</feature>
<feature type="transmembrane region" description="Helical" evidence="7">
    <location>
        <begin position="180"/>
        <end position="197"/>
    </location>
</feature>
<dbReference type="SUPFAM" id="SSF82866">
    <property type="entry name" value="Multidrug efflux transporter AcrB transmembrane domain"/>
    <property type="match status" value="2"/>
</dbReference>
<evidence type="ECO:0000256" key="3">
    <source>
        <dbReference type="ARBA" id="ARBA00022475"/>
    </source>
</evidence>
<protein>
    <submittedName>
        <fullName evidence="9">Putative drug exporter of the RND superfamily</fullName>
    </submittedName>
</protein>
<name>A0A1C6SWL8_9ACTN</name>
<evidence type="ECO:0000313" key="9">
    <source>
        <dbReference type="EMBL" id="SCL33722.1"/>
    </source>
</evidence>
<evidence type="ECO:0000256" key="2">
    <source>
        <dbReference type="ARBA" id="ARBA00010157"/>
    </source>
</evidence>
<organism evidence="9 10">
    <name type="scientific">Micromonospora pallida</name>
    <dbReference type="NCBI Taxonomy" id="145854"/>
    <lineage>
        <taxon>Bacteria</taxon>
        <taxon>Bacillati</taxon>
        <taxon>Actinomycetota</taxon>
        <taxon>Actinomycetes</taxon>
        <taxon>Micromonosporales</taxon>
        <taxon>Micromonosporaceae</taxon>
        <taxon>Micromonospora</taxon>
    </lineage>
</organism>
<feature type="transmembrane region" description="Helical" evidence="7">
    <location>
        <begin position="306"/>
        <end position="330"/>
    </location>
</feature>
<dbReference type="PANTHER" id="PTHR33406:SF11">
    <property type="entry name" value="MEMBRANE PROTEIN SCO6666-RELATED"/>
    <property type="match status" value="1"/>
</dbReference>
<evidence type="ECO:0000256" key="7">
    <source>
        <dbReference type="SAM" id="Phobius"/>
    </source>
</evidence>
<accession>A0A1C6SWL8</accession>
<feature type="domain" description="SSD" evidence="8">
    <location>
        <begin position="200"/>
        <end position="329"/>
    </location>
</feature>
<dbReference type="Pfam" id="PF03176">
    <property type="entry name" value="MMPL"/>
    <property type="match status" value="2"/>
</dbReference>
<dbReference type="InterPro" id="IPR050545">
    <property type="entry name" value="Mycobact_MmpL"/>
</dbReference>
<feature type="transmembrane region" description="Helical" evidence="7">
    <location>
        <begin position="369"/>
        <end position="387"/>
    </location>
</feature>
<dbReference type="RefSeq" id="WP_091646105.1">
    <property type="nucleotide sequence ID" value="NZ_FMHW01000002.1"/>
</dbReference>
<keyword evidence="4 7" id="KW-0812">Transmembrane</keyword>
<feature type="transmembrane region" description="Helical" evidence="7">
    <location>
        <begin position="279"/>
        <end position="300"/>
    </location>
</feature>
<proteinExistence type="inferred from homology"/>
<evidence type="ECO:0000256" key="1">
    <source>
        <dbReference type="ARBA" id="ARBA00004651"/>
    </source>
</evidence>
<dbReference type="PROSITE" id="PS50156">
    <property type="entry name" value="SSD"/>
    <property type="match status" value="1"/>
</dbReference>
<keyword evidence="5 7" id="KW-1133">Transmembrane helix</keyword>
<feature type="transmembrane region" description="Helical" evidence="7">
    <location>
        <begin position="652"/>
        <end position="675"/>
    </location>
</feature>
<dbReference type="InterPro" id="IPR004869">
    <property type="entry name" value="MMPL_dom"/>
</dbReference>
<evidence type="ECO:0000256" key="6">
    <source>
        <dbReference type="ARBA" id="ARBA00023136"/>
    </source>
</evidence>
<dbReference type="Proteomes" id="UP000198959">
    <property type="component" value="Unassembled WGS sequence"/>
</dbReference>
<evidence type="ECO:0000256" key="5">
    <source>
        <dbReference type="ARBA" id="ARBA00022989"/>
    </source>
</evidence>
<dbReference type="AlphaFoldDB" id="A0A1C6SWL8"/>
<feature type="transmembrane region" description="Helical" evidence="7">
    <location>
        <begin position="227"/>
        <end position="249"/>
    </location>
</feature>
<feature type="transmembrane region" description="Helical" evidence="7">
    <location>
        <begin position="204"/>
        <end position="221"/>
    </location>
</feature>
<dbReference type="EMBL" id="FMHW01000002">
    <property type="protein sequence ID" value="SCL33722.1"/>
    <property type="molecule type" value="Genomic_DNA"/>
</dbReference>
<dbReference type="Gene3D" id="1.20.1640.10">
    <property type="entry name" value="Multidrug efflux transporter AcrB transmembrane domain"/>
    <property type="match status" value="2"/>
</dbReference>
<evidence type="ECO:0000313" key="10">
    <source>
        <dbReference type="Proteomes" id="UP000198959"/>
    </source>
</evidence>
<feature type="transmembrane region" description="Helical" evidence="7">
    <location>
        <begin position="515"/>
        <end position="537"/>
    </location>
</feature>
<keyword evidence="10" id="KW-1185">Reference proteome</keyword>
<dbReference type="GO" id="GO:0005886">
    <property type="term" value="C:plasma membrane"/>
    <property type="evidence" value="ECO:0007669"/>
    <property type="project" value="UniProtKB-SubCell"/>
</dbReference>
<dbReference type="OrthoDB" id="7051771at2"/>
<comment type="subcellular location">
    <subcellularLocation>
        <location evidence="1">Cell membrane</location>
        <topology evidence="1">Multi-pass membrane protein</topology>
    </subcellularLocation>
</comment>
<feature type="transmembrane region" description="Helical" evidence="7">
    <location>
        <begin position="626"/>
        <end position="646"/>
    </location>
</feature>
<dbReference type="PANTHER" id="PTHR33406">
    <property type="entry name" value="MEMBRANE PROTEIN MJ1562-RELATED"/>
    <property type="match status" value="1"/>
</dbReference>
<keyword evidence="3" id="KW-1003">Cell membrane</keyword>
<feature type="transmembrane region" description="Helical" evidence="7">
    <location>
        <begin position="583"/>
        <end position="606"/>
    </location>
</feature>
<dbReference type="InterPro" id="IPR000731">
    <property type="entry name" value="SSD"/>
</dbReference>
<gene>
    <name evidence="9" type="ORF">GA0074692_3643</name>
</gene>
<keyword evidence="6 7" id="KW-0472">Membrane</keyword>